<keyword evidence="6" id="KW-0539">Nucleus</keyword>
<evidence type="ECO:0000259" key="8">
    <source>
        <dbReference type="Pfam" id="PF12047"/>
    </source>
</evidence>
<dbReference type="GO" id="GO:0003886">
    <property type="term" value="F:DNA (cytosine-5-)-methyltransferase activity"/>
    <property type="evidence" value="ECO:0007669"/>
    <property type="project" value="UniProtKB-EC"/>
</dbReference>
<comment type="caution">
    <text evidence="9">The sequence shown here is derived from an EMBL/GenBank/DDBJ whole genome shotgun (WGS) entry which is preliminary data.</text>
</comment>
<dbReference type="Pfam" id="PF00145">
    <property type="entry name" value="DNA_methylase"/>
    <property type="match status" value="2"/>
</dbReference>
<dbReference type="AlphaFoldDB" id="A0AAD7NVH1"/>
<evidence type="ECO:0000256" key="4">
    <source>
        <dbReference type="ARBA" id="ARBA00022679"/>
    </source>
</evidence>
<dbReference type="Gene3D" id="3.90.120.10">
    <property type="entry name" value="DNA Methylase, subunit A, domain 2"/>
    <property type="match status" value="1"/>
</dbReference>
<dbReference type="PANTHER" id="PTHR10629:SF52">
    <property type="entry name" value="DNA (CYTOSINE-5)-METHYLTRANSFERASE 1"/>
    <property type="match status" value="1"/>
</dbReference>
<dbReference type="PROSITE" id="PS51679">
    <property type="entry name" value="SAM_MT_C5"/>
    <property type="match status" value="1"/>
</dbReference>
<dbReference type="InterPro" id="IPR029063">
    <property type="entry name" value="SAM-dependent_MTases_sf"/>
</dbReference>
<dbReference type="Pfam" id="PF12047">
    <property type="entry name" value="DNMT1-RFD"/>
    <property type="match status" value="1"/>
</dbReference>
<name>A0AAD7NVH1_9AGAR</name>
<organism evidence="9 10">
    <name type="scientific">Mycena maculata</name>
    <dbReference type="NCBI Taxonomy" id="230809"/>
    <lineage>
        <taxon>Eukaryota</taxon>
        <taxon>Fungi</taxon>
        <taxon>Dikarya</taxon>
        <taxon>Basidiomycota</taxon>
        <taxon>Agaricomycotina</taxon>
        <taxon>Agaricomycetes</taxon>
        <taxon>Agaricomycetidae</taxon>
        <taxon>Agaricales</taxon>
        <taxon>Marasmiineae</taxon>
        <taxon>Mycenaceae</taxon>
        <taxon>Mycena</taxon>
    </lineage>
</organism>
<dbReference type="InterPro" id="IPR001525">
    <property type="entry name" value="C5_MeTfrase"/>
</dbReference>
<feature type="domain" description="RFTS" evidence="8">
    <location>
        <begin position="88"/>
        <end position="214"/>
    </location>
</feature>
<sequence>MAPPPRRPTAWEISFPEEAAAELAALQISATPNSTSLKRKAEDNNDMVPRVVKRSHRLGVTHYEPPSNYTIETAHYRAPGEDIGPGSGKPIRILQNFCVFDQSHKSAMVTLDVVEIDENIHRGKYSAAGVVLLPDEDDEDYGQEDGADTAESNGDHVLIEIIGISPFDYFAANAPIFLETKWALYELRGPSTLYKPYLVAYSTPRRVARSVVRAASHPEEDLAQYRSRTRSKDADLAEAIPYIREAIQDDLSGKLQRSPLIEELLCSLPHDHAPARLPRPRSRRQFPTPTFLGNPDLALLKPENQSPTHVTPLIYKLATGYFDEGLQVVGPEPMSPTKAEVEMERAKALQFLKDCVEKVRSPIKRVALSTDARRPGWSGGYMKEAKVGDDVYQTGDFVLIRKGHSPGLDLPAPLLINIPNDAKLTDYFWFARILYFDLAKQRVHLEWLEHGSQIILGEMGHPRELFLDMLCESFSVEFIAAKISVTYAMEPLRKADQFFFRSIYNENDASFTSVNEQEMRRISDRPPPYNCPSCARSQASMLNGDCALVREDSRDVSGICYRGRKYHLSEYFLYQNARDGPAHIGHLNNIQVGPRRAAKLIMFRKVGRVSIDLKGIPEDVENNDYPERHVFLTAEVDTIPVDHLVCPVHVYAWDFFKSPEELKAWVDYSPYNFYVSFRVPSTTTELRAQSWARREQVFSYSHIVCEFLCCRSEMYRADLEEDTFQVEQDSQGYQCLDLFGGTGAFSRGVSEGSRGCVKPTHLIEITPSAARTAKKNSNADMVTYCQDANVVLRYFIKSAANHDVETPKQLFDNKTLVPPPIKPGKMRAIFAGLPCQSHSRLNMYRKAEDKKSNLILTAASYVDFFRPDFFFLEVRFMTVLLWLLIELMLSQNVPGFLKYNLLAQQASQHRVEGGIEMGGLKLLLRALLEMKYQVRFFLLQAGNYGAPQNRIRFFLVAARHGLPIPNVPQPTHDFPVVNHLRIRFPFHKEPIEPIRTTRGTMAHPSVSIADAIGDLPQFDWEHPDPKNAAPALRRLLNQRKQAGIPVLKCDVDRAHCGYEGAGEYNDEPKTSYQRQAREHQTKNIQHFTRCLLPQTVERVVTIPLEPDADFRSLPDHLGEWQFTSPLSAVGRNRYRGAVYGRLDDNGYVPTIVTNVHPTAKQSKVLHPDCLRMVTVRELARCQGFPDWFVFVSIDANVVTIHRQIGNAVPWQVSRALGRELRTALFDDWKRKLFENEMDTDEDD</sequence>
<dbReference type="PANTHER" id="PTHR10629">
    <property type="entry name" value="CYTOSINE-SPECIFIC METHYLTRANSFERASE"/>
    <property type="match status" value="1"/>
</dbReference>
<dbReference type="Gene3D" id="2.30.30.490">
    <property type="match status" value="2"/>
</dbReference>
<dbReference type="Proteomes" id="UP001215280">
    <property type="component" value="Unassembled WGS sequence"/>
</dbReference>
<evidence type="ECO:0000256" key="2">
    <source>
        <dbReference type="ARBA" id="ARBA00011975"/>
    </source>
</evidence>
<dbReference type="GO" id="GO:0032259">
    <property type="term" value="P:methylation"/>
    <property type="evidence" value="ECO:0007669"/>
    <property type="project" value="UniProtKB-KW"/>
</dbReference>
<evidence type="ECO:0000313" key="9">
    <source>
        <dbReference type="EMBL" id="KAJ7776611.1"/>
    </source>
</evidence>
<dbReference type="EC" id="2.1.1.37" evidence="2"/>
<reference evidence="9" key="1">
    <citation type="submission" date="2023-03" db="EMBL/GenBank/DDBJ databases">
        <title>Massive genome expansion in bonnet fungi (Mycena s.s.) driven by repeated elements and novel gene families across ecological guilds.</title>
        <authorList>
            <consortium name="Lawrence Berkeley National Laboratory"/>
            <person name="Harder C.B."/>
            <person name="Miyauchi S."/>
            <person name="Viragh M."/>
            <person name="Kuo A."/>
            <person name="Thoen E."/>
            <person name="Andreopoulos B."/>
            <person name="Lu D."/>
            <person name="Skrede I."/>
            <person name="Drula E."/>
            <person name="Henrissat B."/>
            <person name="Morin E."/>
            <person name="Kohler A."/>
            <person name="Barry K."/>
            <person name="LaButti K."/>
            <person name="Morin E."/>
            <person name="Salamov A."/>
            <person name="Lipzen A."/>
            <person name="Mereny Z."/>
            <person name="Hegedus B."/>
            <person name="Baldrian P."/>
            <person name="Stursova M."/>
            <person name="Weitz H."/>
            <person name="Taylor A."/>
            <person name="Grigoriev I.V."/>
            <person name="Nagy L.G."/>
            <person name="Martin F."/>
            <person name="Kauserud H."/>
        </authorList>
    </citation>
    <scope>NUCLEOTIDE SEQUENCE</scope>
    <source>
        <strain evidence="9">CBHHK188m</strain>
    </source>
</reference>
<dbReference type="InterPro" id="IPR043151">
    <property type="entry name" value="BAH_sf"/>
</dbReference>
<dbReference type="InterPro" id="IPR022702">
    <property type="entry name" value="Cytosine_MeTrfase1_RFD"/>
</dbReference>
<keyword evidence="5 7" id="KW-0949">S-adenosyl-L-methionine</keyword>
<evidence type="ECO:0000256" key="5">
    <source>
        <dbReference type="ARBA" id="ARBA00022691"/>
    </source>
</evidence>
<keyword evidence="3 7" id="KW-0489">Methyltransferase</keyword>
<evidence type="ECO:0000256" key="3">
    <source>
        <dbReference type="ARBA" id="ARBA00022603"/>
    </source>
</evidence>
<keyword evidence="4 7" id="KW-0808">Transferase</keyword>
<comment type="similarity">
    <text evidence="7">Belongs to the class I-like SAM-binding methyltransferase superfamily. C5-methyltransferase family.</text>
</comment>
<dbReference type="InterPro" id="IPR050390">
    <property type="entry name" value="C5-Methyltransferase"/>
</dbReference>
<keyword evidence="10" id="KW-1185">Reference proteome</keyword>
<dbReference type="SUPFAM" id="SSF53335">
    <property type="entry name" value="S-adenosyl-L-methionine-dependent methyltransferases"/>
    <property type="match status" value="1"/>
</dbReference>
<feature type="active site" evidence="7">
    <location>
        <position position="835"/>
    </location>
</feature>
<comment type="subcellular location">
    <subcellularLocation>
        <location evidence="1">Nucleus</location>
    </subcellularLocation>
</comment>
<evidence type="ECO:0000256" key="7">
    <source>
        <dbReference type="PROSITE-ProRule" id="PRU01016"/>
    </source>
</evidence>
<accession>A0AAD7NVH1</accession>
<dbReference type="GO" id="GO:0005634">
    <property type="term" value="C:nucleus"/>
    <property type="evidence" value="ECO:0007669"/>
    <property type="project" value="UniProtKB-SubCell"/>
</dbReference>
<evidence type="ECO:0000313" key="10">
    <source>
        <dbReference type="Proteomes" id="UP001215280"/>
    </source>
</evidence>
<evidence type="ECO:0000256" key="1">
    <source>
        <dbReference type="ARBA" id="ARBA00004123"/>
    </source>
</evidence>
<dbReference type="GO" id="GO:0044027">
    <property type="term" value="P:negative regulation of gene expression via chromosomal CpG island methylation"/>
    <property type="evidence" value="ECO:0007669"/>
    <property type="project" value="TreeGrafter"/>
</dbReference>
<dbReference type="GO" id="GO:0003677">
    <property type="term" value="F:DNA binding"/>
    <property type="evidence" value="ECO:0007669"/>
    <property type="project" value="TreeGrafter"/>
</dbReference>
<dbReference type="EMBL" id="JARJLG010000012">
    <property type="protein sequence ID" value="KAJ7776611.1"/>
    <property type="molecule type" value="Genomic_DNA"/>
</dbReference>
<dbReference type="Gene3D" id="3.40.50.150">
    <property type="entry name" value="Vaccinia Virus protein VP39"/>
    <property type="match status" value="1"/>
</dbReference>
<proteinExistence type="inferred from homology"/>
<evidence type="ECO:0000256" key="6">
    <source>
        <dbReference type="ARBA" id="ARBA00023242"/>
    </source>
</evidence>
<protein>
    <recommendedName>
        <fullName evidence="2">DNA (cytosine-5-)-methyltransferase</fullName>
        <ecNumber evidence="2">2.1.1.37</ecNumber>
    </recommendedName>
</protein>
<gene>
    <name evidence="9" type="ORF">DFH07DRAFT_1056667</name>
</gene>